<dbReference type="AlphaFoldDB" id="A0A086JUV9"/>
<reference evidence="1 2" key="1">
    <citation type="submission" date="2014-03" db="EMBL/GenBank/DDBJ databases">
        <authorList>
            <person name="Sibley D."/>
            <person name="Venepally P."/>
            <person name="Karamycheva S."/>
            <person name="Hadjithomas M."/>
            <person name="Khan A."/>
            <person name="Brunk B."/>
            <person name="Roos D."/>
            <person name="Caler E."/>
            <person name="Lorenzi H."/>
        </authorList>
    </citation>
    <scope>NUCLEOTIDE SEQUENCE [LARGE SCALE GENOMIC DNA]</scope>
    <source>
        <strain evidence="2">p89</strain>
    </source>
</reference>
<sequence length="143" mass="16050">MGSRGIVVKCSLLVDVVSSAFLERQNIGPRWVLVNSLNLFCRRKSMTTPHSCRMVPIAPRVTSEKENSVTVFWSPSQFCQEHGDVSRVVCVSLDFCVHMHVLQYSMLLPDVMNALHPTRVCGFECIQGSLLNLRNCRVISALL</sequence>
<comment type="caution">
    <text evidence="1">The sequence shown here is derived from an EMBL/GenBank/DDBJ whole genome shotgun (WGS) entry which is preliminary data.</text>
</comment>
<evidence type="ECO:0000313" key="1">
    <source>
        <dbReference type="EMBL" id="KFG35927.1"/>
    </source>
</evidence>
<gene>
    <name evidence="1" type="ORF">TGP89_223010</name>
</gene>
<accession>A0A086JUV9</accession>
<dbReference type="VEuPathDB" id="ToxoDB:TGP89_223010"/>
<name>A0A086JUV9_TOXGO</name>
<evidence type="ECO:0000313" key="2">
    <source>
        <dbReference type="Proteomes" id="UP000028828"/>
    </source>
</evidence>
<dbReference type="EMBL" id="AEYI02001564">
    <property type="protein sequence ID" value="KFG35927.1"/>
    <property type="molecule type" value="Genomic_DNA"/>
</dbReference>
<protein>
    <submittedName>
        <fullName evidence="1">Uncharacterized protein</fullName>
    </submittedName>
</protein>
<dbReference type="Proteomes" id="UP000028828">
    <property type="component" value="Unassembled WGS sequence"/>
</dbReference>
<proteinExistence type="predicted"/>
<organism evidence="1 2">
    <name type="scientific">Toxoplasma gondii p89</name>
    <dbReference type="NCBI Taxonomy" id="943119"/>
    <lineage>
        <taxon>Eukaryota</taxon>
        <taxon>Sar</taxon>
        <taxon>Alveolata</taxon>
        <taxon>Apicomplexa</taxon>
        <taxon>Conoidasida</taxon>
        <taxon>Coccidia</taxon>
        <taxon>Eucoccidiorida</taxon>
        <taxon>Eimeriorina</taxon>
        <taxon>Sarcocystidae</taxon>
        <taxon>Toxoplasma</taxon>
    </lineage>
</organism>